<name>A0A1F5YHL0_9BACT</name>
<feature type="transmembrane region" description="Helical" evidence="1">
    <location>
        <begin position="103"/>
        <end position="121"/>
    </location>
</feature>
<keyword evidence="1" id="KW-0812">Transmembrane</keyword>
<dbReference type="EMBL" id="MFJB01000055">
    <property type="protein sequence ID" value="OGF99639.1"/>
    <property type="molecule type" value="Genomic_DNA"/>
</dbReference>
<feature type="transmembrane region" description="Helical" evidence="1">
    <location>
        <begin position="7"/>
        <end position="28"/>
    </location>
</feature>
<organism evidence="2 3">
    <name type="scientific">Candidatus Gottesmanbacteria bacterium RBG_16_38_7b</name>
    <dbReference type="NCBI Taxonomy" id="1798372"/>
    <lineage>
        <taxon>Bacteria</taxon>
        <taxon>Candidatus Gottesmaniibacteriota</taxon>
    </lineage>
</organism>
<protein>
    <submittedName>
        <fullName evidence="2">Uncharacterized protein</fullName>
    </submittedName>
</protein>
<accession>A0A1F5YHL0</accession>
<dbReference type="Proteomes" id="UP000177396">
    <property type="component" value="Unassembled WGS sequence"/>
</dbReference>
<comment type="caution">
    <text evidence="2">The sequence shown here is derived from an EMBL/GenBank/DDBJ whole genome shotgun (WGS) entry which is preliminary data.</text>
</comment>
<evidence type="ECO:0000313" key="2">
    <source>
        <dbReference type="EMBL" id="OGF99639.1"/>
    </source>
</evidence>
<proteinExistence type="predicted"/>
<keyword evidence="1" id="KW-0472">Membrane</keyword>
<evidence type="ECO:0000313" key="3">
    <source>
        <dbReference type="Proteomes" id="UP000177396"/>
    </source>
</evidence>
<dbReference type="AlphaFoldDB" id="A0A1F5YHL0"/>
<evidence type="ECO:0000256" key="1">
    <source>
        <dbReference type="SAM" id="Phobius"/>
    </source>
</evidence>
<feature type="transmembrane region" description="Helical" evidence="1">
    <location>
        <begin position="40"/>
        <end position="58"/>
    </location>
</feature>
<sequence length="127" mass="14961">MYLYTLKWALITSPFLFIISIIGFDLILYNNPIIDLINRLLPNALIVGFFTGIYTLALKKAPKNLELTSFINRLIYVVIIFFYFHLIWMIFNYLNSTSRVLSLPHFGWLPWLLTYTIPIIIKPKTDK</sequence>
<gene>
    <name evidence="2" type="ORF">A2153_03715</name>
</gene>
<reference evidence="2 3" key="1">
    <citation type="journal article" date="2016" name="Nat. Commun.">
        <title>Thousands of microbial genomes shed light on interconnected biogeochemical processes in an aquifer system.</title>
        <authorList>
            <person name="Anantharaman K."/>
            <person name="Brown C.T."/>
            <person name="Hug L.A."/>
            <person name="Sharon I."/>
            <person name="Castelle C.J."/>
            <person name="Probst A.J."/>
            <person name="Thomas B.C."/>
            <person name="Singh A."/>
            <person name="Wilkins M.J."/>
            <person name="Karaoz U."/>
            <person name="Brodie E.L."/>
            <person name="Williams K.H."/>
            <person name="Hubbard S.S."/>
            <person name="Banfield J.F."/>
        </authorList>
    </citation>
    <scope>NUCLEOTIDE SEQUENCE [LARGE SCALE GENOMIC DNA]</scope>
</reference>
<keyword evidence="1" id="KW-1133">Transmembrane helix</keyword>
<feature type="transmembrane region" description="Helical" evidence="1">
    <location>
        <begin position="70"/>
        <end position="91"/>
    </location>
</feature>